<dbReference type="Gene3D" id="2.30.40.10">
    <property type="entry name" value="Urease, subunit C, domain 1"/>
    <property type="match status" value="1"/>
</dbReference>
<dbReference type="PANTHER" id="PTHR11647:SF1">
    <property type="entry name" value="COLLAPSIN RESPONSE MEDIATOR PROTEIN"/>
    <property type="match status" value="1"/>
</dbReference>
<dbReference type="HOGENOM" id="CLU_016107_2_1_11"/>
<feature type="domain" description="Amidohydrolase 3" evidence="1">
    <location>
        <begin position="41"/>
        <end position="501"/>
    </location>
</feature>
<dbReference type="InterPro" id="IPR032466">
    <property type="entry name" value="Metal_Hydrolase"/>
</dbReference>
<dbReference type="GO" id="GO:0005829">
    <property type="term" value="C:cytosol"/>
    <property type="evidence" value="ECO:0007669"/>
    <property type="project" value="TreeGrafter"/>
</dbReference>
<dbReference type="OrthoDB" id="9766983at2"/>
<protein>
    <submittedName>
        <fullName evidence="2">N-acyl-D-aspartate deacylase</fullName>
        <ecNumber evidence="2">3.5.1.83</ecNumber>
    </submittedName>
</protein>
<dbReference type="EC" id="3.5.1.83" evidence="2"/>
<accession>D3Q636</accession>
<dbReference type="SUPFAM" id="SSF51338">
    <property type="entry name" value="Composite domain of metallo-dependent hydrolases"/>
    <property type="match status" value="1"/>
</dbReference>
<dbReference type="Gene3D" id="3.30.1490.130">
    <property type="entry name" value="D-aminoacylase. Domain 3"/>
    <property type="match status" value="1"/>
</dbReference>
<dbReference type="AlphaFoldDB" id="D3Q636"/>
<dbReference type="InterPro" id="IPR023100">
    <property type="entry name" value="D-aminoacylase_insert_dom_sf"/>
</dbReference>
<dbReference type="eggNOG" id="COG3653">
    <property type="taxonomic scope" value="Bacteria"/>
</dbReference>
<dbReference type="Proteomes" id="UP000000844">
    <property type="component" value="Chromosome"/>
</dbReference>
<name>D3Q636_STANL</name>
<dbReference type="RefSeq" id="WP_013017782.1">
    <property type="nucleotide sequence ID" value="NC_013947.1"/>
</dbReference>
<dbReference type="GO" id="GO:0016812">
    <property type="term" value="F:hydrolase activity, acting on carbon-nitrogen (but not peptide) bonds, in cyclic amides"/>
    <property type="evidence" value="ECO:0007669"/>
    <property type="project" value="TreeGrafter"/>
</dbReference>
<dbReference type="CDD" id="cd01297">
    <property type="entry name" value="D-aminoacylase"/>
    <property type="match status" value="1"/>
</dbReference>
<dbReference type="InterPro" id="IPR050378">
    <property type="entry name" value="Metallo-dep_Hydrolases_sf"/>
</dbReference>
<organism evidence="2 3">
    <name type="scientific">Stackebrandtia nassauensis (strain DSM 44728 / CIP 108903 / NRRL B-16338 / NBRC 102104 / LLR-40K-21)</name>
    <dbReference type="NCBI Taxonomy" id="446470"/>
    <lineage>
        <taxon>Bacteria</taxon>
        <taxon>Bacillati</taxon>
        <taxon>Actinomycetota</taxon>
        <taxon>Actinomycetes</taxon>
        <taxon>Glycomycetales</taxon>
        <taxon>Glycomycetaceae</taxon>
        <taxon>Stackebrandtia</taxon>
    </lineage>
</organism>
<evidence type="ECO:0000259" key="1">
    <source>
        <dbReference type="Pfam" id="PF07969"/>
    </source>
</evidence>
<dbReference type="InterPro" id="IPR013108">
    <property type="entry name" value="Amidohydro_3"/>
</dbReference>
<reference evidence="2 3" key="1">
    <citation type="journal article" date="2009" name="Stand. Genomic Sci.">
        <title>Complete genome sequence of Stackebrandtia nassauensis type strain (LLR-40K-21).</title>
        <authorList>
            <person name="Munk C."/>
            <person name="Lapidus A."/>
            <person name="Copeland A."/>
            <person name="Jando M."/>
            <person name="Mayilraj S."/>
            <person name="Glavina Del Rio T."/>
            <person name="Nolan M."/>
            <person name="Chen F."/>
            <person name="Lucas S."/>
            <person name="Tice H."/>
            <person name="Cheng J.F."/>
            <person name="Han C."/>
            <person name="Detter J.C."/>
            <person name="Bruce D."/>
            <person name="Goodwin L."/>
            <person name="Chain P."/>
            <person name="Pitluck S."/>
            <person name="Goker M."/>
            <person name="Ovchinikova G."/>
            <person name="Pati A."/>
            <person name="Ivanova N."/>
            <person name="Mavromatis K."/>
            <person name="Chen A."/>
            <person name="Palaniappan K."/>
            <person name="Land M."/>
            <person name="Hauser L."/>
            <person name="Chang Y.J."/>
            <person name="Jeffries C.D."/>
            <person name="Bristow J."/>
            <person name="Eisen J.A."/>
            <person name="Markowitz V."/>
            <person name="Hugenholtz P."/>
            <person name="Kyrpides N.C."/>
            <person name="Klenk H.P."/>
        </authorList>
    </citation>
    <scope>NUCLEOTIDE SEQUENCE [LARGE SCALE GENOMIC DNA]</scope>
    <source>
        <strain evidence="3">DSM 44728 / CIP 108903 / NRRL B-16338 / NBRC 102104 / LLR-40K-21</strain>
    </source>
</reference>
<proteinExistence type="predicted"/>
<evidence type="ECO:0000313" key="2">
    <source>
        <dbReference type="EMBL" id="ADD42211.1"/>
    </source>
</evidence>
<dbReference type="PANTHER" id="PTHR11647">
    <property type="entry name" value="HYDRANTOINASE/DIHYDROPYRIMIDINASE FAMILY MEMBER"/>
    <property type="match status" value="1"/>
</dbReference>
<dbReference type="Pfam" id="PF07969">
    <property type="entry name" value="Amidohydro_3"/>
    <property type="match status" value="1"/>
</dbReference>
<evidence type="ECO:0000313" key="3">
    <source>
        <dbReference type="Proteomes" id="UP000000844"/>
    </source>
</evidence>
<gene>
    <name evidence="2" type="ordered locus">Snas_2530</name>
</gene>
<keyword evidence="3" id="KW-1185">Reference proteome</keyword>
<dbReference type="KEGG" id="sna:Snas_2530"/>
<dbReference type="STRING" id="446470.Snas_2530"/>
<dbReference type="GO" id="GO:0047422">
    <property type="term" value="F:N-acyl-D-aspartate deacylase activity"/>
    <property type="evidence" value="ECO:0007669"/>
    <property type="project" value="UniProtKB-EC"/>
</dbReference>
<sequence length="522" mass="55726">MDLVFRGADIIDGTGNPRYRADLGVAGGRIAAIGDVPDAARVIDASGLVLAPGFIDMHAHSDLALLSDPEHLAKVGQGCTLEVIGQDGLSYAPIDDVVLPQLWEQLAAWNGKPELGVSWRDVGEYLELLDRGIAVNAAYLVPHGTVRMLAMGYDDRPPTPSELEHMKRLLDESLAYGAFGMSAGLSYVPGMYGGTAELIALCEVVAAHGGFFAPHQRSYGAGALEGYAEMIEIGRSSGCGVHLTHATMNFRPNVGRADELLALIDSASDVDITLDTYPYLPGATSLSALLPSWSFEGGLAECARRLRDPETRAKIRHELDVVGTDGCHGVAVEWDLIEISGVARDEHQHLVGLTVAQAAGAVEPSEFYVELLLAENFGTGCVMHVGHEDNVRAIMRHPAHMAGSDGLLVGGRPHPRAWGTFPRYLGHYSRDLGLMSLEECVVHLSGRPAKRLGLTDRGLVREGWAADLVAFDPATVIDTATFAEPRRQPSGIPYVVVNGELAIDDGNRTAALGGRALRSGVR</sequence>
<dbReference type="SUPFAM" id="SSF51556">
    <property type="entry name" value="Metallo-dependent hydrolases"/>
    <property type="match status" value="1"/>
</dbReference>
<keyword evidence="2" id="KW-0378">Hydrolase</keyword>
<dbReference type="EMBL" id="CP001778">
    <property type="protein sequence ID" value="ADD42211.1"/>
    <property type="molecule type" value="Genomic_DNA"/>
</dbReference>
<dbReference type="Gene3D" id="3.20.20.140">
    <property type="entry name" value="Metal-dependent hydrolases"/>
    <property type="match status" value="1"/>
</dbReference>
<dbReference type="InterPro" id="IPR011059">
    <property type="entry name" value="Metal-dep_hydrolase_composite"/>
</dbReference>